<keyword evidence="2" id="KW-1185">Reference proteome</keyword>
<dbReference type="Proteomes" id="UP000887578">
    <property type="component" value="Unplaced"/>
</dbReference>
<evidence type="ECO:0000256" key="1">
    <source>
        <dbReference type="SAM" id="Phobius"/>
    </source>
</evidence>
<protein>
    <submittedName>
        <fullName evidence="3">Gustatory receptor</fullName>
    </submittedName>
</protein>
<keyword evidence="1" id="KW-0472">Membrane</keyword>
<keyword evidence="1" id="KW-1133">Transmembrane helix</keyword>
<name>A0A914QU33_9BILA</name>
<organism evidence="2 3">
    <name type="scientific">Panagrolaimus davidi</name>
    <dbReference type="NCBI Taxonomy" id="227884"/>
    <lineage>
        <taxon>Eukaryota</taxon>
        <taxon>Metazoa</taxon>
        <taxon>Ecdysozoa</taxon>
        <taxon>Nematoda</taxon>
        <taxon>Chromadorea</taxon>
        <taxon>Rhabditida</taxon>
        <taxon>Tylenchina</taxon>
        <taxon>Panagrolaimomorpha</taxon>
        <taxon>Panagrolaimoidea</taxon>
        <taxon>Panagrolaimidae</taxon>
        <taxon>Panagrolaimus</taxon>
    </lineage>
</organism>
<feature type="transmembrane region" description="Helical" evidence="1">
    <location>
        <begin position="97"/>
        <end position="114"/>
    </location>
</feature>
<dbReference type="AlphaFoldDB" id="A0A914QU33"/>
<feature type="transmembrane region" description="Helical" evidence="1">
    <location>
        <begin position="39"/>
        <end position="59"/>
    </location>
</feature>
<keyword evidence="1" id="KW-0812">Transmembrane</keyword>
<evidence type="ECO:0000313" key="2">
    <source>
        <dbReference type="Proteomes" id="UP000887578"/>
    </source>
</evidence>
<feature type="transmembrane region" description="Helical" evidence="1">
    <location>
        <begin position="172"/>
        <end position="197"/>
    </location>
</feature>
<proteinExistence type="predicted"/>
<feature type="transmembrane region" description="Helical" evidence="1">
    <location>
        <begin position="218"/>
        <end position="240"/>
    </location>
</feature>
<feature type="transmembrane region" description="Helical" evidence="1">
    <location>
        <begin position="273"/>
        <end position="294"/>
    </location>
</feature>
<evidence type="ECO:0000313" key="3">
    <source>
        <dbReference type="WBParaSite" id="PDA_v2.g7456.t1"/>
    </source>
</evidence>
<sequence length="341" mass="39282">MGIAIEKGEIQCNAPGQNASYDSIVSCILFQLPFKLESIGFGYICLALLIPIILISIFGKIKEQYRWFILNQAIWDLLITYDFICEKPTYYYFRTQYVVFNLVFLLLSSSYHIYNHIIDDKKRKIEADDAFRLCYTRNCPRDPVTYIPQCNQTLIDECLANRPIVDSTLSNIFLLLKFPLSIIFLVASIIFAILMTAKVGKQLKFQIEHNQASLQTTLRISAVCLFQCFTMTFMLLLILLESINDLNNIIQDRKLFDILTSFPSWADLLRQDFTVQSFNVIRVFLDAFIVLVVLNGYRQNCKYFGIFVLKLFKNPMNAFNSNSAAPVTKSKVTTISINKSK</sequence>
<accession>A0A914QU33</accession>
<dbReference type="WBParaSite" id="PDA_v2.g7456.t1">
    <property type="protein sequence ID" value="PDA_v2.g7456.t1"/>
    <property type="gene ID" value="PDA_v2.g7456"/>
</dbReference>
<reference evidence="3" key="1">
    <citation type="submission" date="2022-11" db="UniProtKB">
        <authorList>
            <consortium name="WormBaseParasite"/>
        </authorList>
    </citation>
    <scope>IDENTIFICATION</scope>
</reference>